<organism evidence="10 11">
    <name type="scientific">Gottschalkia purinilytica</name>
    <name type="common">Clostridium purinilyticum</name>
    <dbReference type="NCBI Taxonomy" id="1503"/>
    <lineage>
        <taxon>Bacteria</taxon>
        <taxon>Bacillati</taxon>
        <taxon>Bacillota</taxon>
        <taxon>Tissierellia</taxon>
        <taxon>Tissierellales</taxon>
        <taxon>Gottschalkiaceae</taxon>
        <taxon>Gottschalkia</taxon>
    </lineage>
</organism>
<sequence length="466" mass="52888">MNIDKIIDEYKEEIIKSTQYIIQIPSVEEKPEKGKPFGDKVDKALKYALNLCEGFGFKVENFDGYAGHAEIGNGEETVGILVHLDVVPEGDGWTYPPYGGEIYDGKIYGRGAIDDKGPAISIIYAMKAIKELEIPINKKIRVIFGTNEETRWEDMDYYFKKNKAPNIGFTPDADFPAIYGEMGILDFEIIKNIENKEYENINIEKLQGGNRPNMVPDNCEAVLKVKENYKESLINKLNKYIKNSNSKFELVDDKNVITIKSRGISAHGSTPQSGKNAISQLMVLLDQIVNEDNDICKFIKFYKEKIGINYNGENIGCGFEDDLSGKLVFNVGTIEYREDKVITTVNVRYPITYNVDDVYNGIKKELESIDAKIIEKGHMRPIYISKDHELIQKLMKVYRDETGDVETEPITIGGGTYARAMDNAVAFGPLFPGQKELAHQKDEYIEIEHLIKITKIYTKALYELTR</sequence>
<keyword evidence="5" id="KW-0378">Hydrolase</keyword>
<dbReference type="GO" id="GO:0008237">
    <property type="term" value="F:metallopeptidase activity"/>
    <property type="evidence" value="ECO:0007669"/>
    <property type="project" value="UniProtKB-KW"/>
</dbReference>
<name>A0A0L0W7S6_GOTPU</name>
<dbReference type="PROSITE" id="PS00759">
    <property type="entry name" value="ARGE_DAPE_CPG2_2"/>
    <property type="match status" value="1"/>
</dbReference>
<dbReference type="InterPro" id="IPR010964">
    <property type="entry name" value="M20A_pepV-rel"/>
</dbReference>
<dbReference type="EMBL" id="LGSS01000016">
    <property type="protein sequence ID" value="KNF07482.1"/>
    <property type="molecule type" value="Genomic_DNA"/>
</dbReference>
<evidence type="ECO:0000313" key="10">
    <source>
        <dbReference type="EMBL" id="KNF07482.1"/>
    </source>
</evidence>
<gene>
    <name evidence="10" type="ORF">CLPU_16c00380</name>
</gene>
<evidence type="ECO:0000256" key="4">
    <source>
        <dbReference type="ARBA" id="ARBA00022723"/>
    </source>
</evidence>
<evidence type="ECO:0000256" key="3">
    <source>
        <dbReference type="ARBA" id="ARBA00022670"/>
    </source>
</evidence>
<dbReference type="RefSeq" id="WP_050356196.1">
    <property type="nucleotide sequence ID" value="NZ_LGSS01000016.1"/>
</dbReference>
<dbReference type="Pfam" id="PF01546">
    <property type="entry name" value="Peptidase_M20"/>
    <property type="match status" value="1"/>
</dbReference>
<dbReference type="SUPFAM" id="SSF55031">
    <property type="entry name" value="Bacterial exopeptidase dimerisation domain"/>
    <property type="match status" value="1"/>
</dbReference>
<keyword evidence="3" id="KW-0645">Protease</keyword>
<dbReference type="GO" id="GO:0008270">
    <property type="term" value="F:zinc ion binding"/>
    <property type="evidence" value="ECO:0007669"/>
    <property type="project" value="InterPro"/>
</dbReference>
<comment type="cofactor">
    <cofactor evidence="1">
        <name>Zn(2+)</name>
        <dbReference type="ChEBI" id="CHEBI:29105"/>
    </cofactor>
</comment>
<evidence type="ECO:0000256" key="5">
    <source>
        <dbReference type="ARBA" id="ARBA00022801"/>
    </source>
</evidence>
<evidence type="ECO:0000256" key="8">
    <source>
        <dbReference type="ARBA" id="ARBA00023049"/>
    </source>
</evidence>
<dbReference type="GO" id="GO:0006526">
    <property type="term" value="P:L-arginine biosynthetic process"/>
    <property type="evidence" value="ECO:0007669"/>
    <property type="project" value="TreeGrafter"/>
</dbReference>
<keyword evidence="4" id="KW-0479">Metal-binding</keyword>
<keyword evidence="6" id="KW-0862">Zinc</keyword>
<dbReference type="STRING" id="1503.CLPU_16c00380"/>
<dbReference type="Proteomes" id="UP000037267">
    <property type="component" value="Unassembled WGS sequence"/>
</dbReference>
<dbReference type="Pfam" id="PF07687">
    <property type="entry name" value="M20_dimer"/>
    <property type="match status" value="1"/>
</dbReference>
<keyword evidence="11" id="KW-1185">Reference proteome</keyword>
<keyword evidence="7" id="KW-0224">Dipeptidase</keyword>
<dbReference type="NCBIfam" id="NF005591">
    <property type="entry name" value="PRK07318.1"/>
    <property type="match status" value="1"/>
</dbReference>
<dbReference type="GO" id="GO:0008777">
    <property type="term" value="F:acetylornithine deacetylase activity"/>
    <property type="evidence" value="ECO:0007669"/>
    <property type="project" value="TreeGrafter"/>
</dbReference>
<dbReference type="InterPro" id="IPR002933">
    <property type="entry name" value="Peptidase_M20"/>
</dbReference>
<dbReference type="PATRIC" id="fig|1503.3.peg.656"/>
<comment type="similarity">
    <text evidence="2">Belongs to the peptidase M20A family.</text>
</comment>
<evidence type="ECO:0000256" key="6">
    <source>
        <dbReference type="ARBA" id="ARBA00022833"/>
    </source>
</evidence>
<dbReference type="CDD" id="cd03888">
    <property type="entry name" value="M20_PepV"/>
    <property type="match status" value="1"/>
</dbReference>
<dbReference type="OrthoDB" id="9761532at2"/>
<dbReference type="SUPFAM" id="SSF53187">
    <property type="entry name" value="Zn-dependent exopeptidases"/>
    <property type="match status" value="1"/>
</dbReference>
<dbReference type="InterPro" id="IPR050072">
    <property type="entry name" value="Peptidase_M20A"/>
</dbReference>
<dbReference type="InterPro" id="IPR001261">
    <property type="entry name" value="ArgE/DapE_CS"/>
</dbReference>
<evidence type="ECO:0000259" key="9">
    <source>
        <dbReference type="Pfam" id="PF07687"/>
    </source>
</evidence>
<dbReference type="AlphaFoldDB" id="A0A0L0W7S6"/>
<proteinExistence type="inferred from homology"/>
<protein>
    <submittedName>
        <fullName evidence="10">Dipeptidase</fullName>
    </submittedName>
</protein>
<evidence type="ECO:0000256" key="2">
    <source>
        <dbReference type="ARBA" id="ARBA00006247"/>
    </source>
</evidence>
<evidence type="ECO:0000313" key="11">
    <source>
        <dbReference type="Proteomes" id="UP000037267"/>
    </source>
</evidence>
<dbReference type="Gene3D" id="3.30.70.360">
    <property type="match status" value="2"/>
</dbReference>
<reference evidence="11" key="1">
    <citation type="submission" date="2015-07" db="EMBL/GenBank/DDBJ databases">
        <title>Draft genome sequence of the purine-degrading Gottschalkia purinilyticum DSM 1384 (formerly Clostridium purinilyticum).</title>
        <authorList>
            <person name="Poehlein A."/>
            <person name="Schiel-Bengelsdorf B."/>
            <person name="Bengelsdorf F.R."/>
            <person name="Daniel R."/>
            <person name="Duerre P."/>
        </authorList>
    </citation>
    <scope>NUCLEOTIDE SEQUENCE [LARGE SCALE GENOMIC DNA]</scope>
    <source>
        <strain evidence="11">DSM 1384</strain>
    </source>
</reference>
<dbReference type="GO" id="GO:0006508">
    <property type="term" value="P:proteolysis"/>
    <property type="evidence" value="ECO:0007669"/>
    <property type="project" value="UniProtKB-KW"/>
</dbReference>
<evidence type="ECO:0000256" key="1">
    <source>
        <dbReference type="ARBA" id="ARBA00001947"/>
    </source>
</evidence>
<dbReference type="InterPro" id="IPR036264">
    <property type="entry name" value="Bact_exopeptidase_dim_dom"/>
</dbReference>
<dbReference type="GO" id="GO:0016805">
    <property type="term" value="F:dipeptidase activity"/>
    <property type="evidence" value="ECO:0007669"/>
    <property type="project" value="UniProtKB-KW"/>
</dbReference>
<comment type="caution">
    <text evidence="10">The sequence shown here is derived from an EMBL/GenBank/DDBJ whole genome shotgun (WGS) entry which is preliminary data.</text>
</comment>
<evidence type="ECO:0000256" key="7">
    <source>
        <dbReference type="ARBA" id="ARBA00022997"/>
    </source>
</evidence>
<accession>A0A0L0W7S6</accession>
<dbReference type="InterPro" id="IPR011650">
    <property type="entry name" value="Peptidase_M20_dimer"/>
</dbReference>
<keyword evidence="8" id="KW-0482">Metalloprotease</keyword>
<dbReference type="Gene3D" id="3.40.630.10">
    <property type="entry name" value="Zn peptidases"/>
    <property type="match status" value="1"/>
</dbReference>
<dbReference type="NCBIfam" id="TIGR01887">
    <property type="entry name" value="dipeptidaselike"/>
    <property type="match status" value="1"/>
</dbReference>
<feature type="domain" description="Peptidase M20 dimerisation" evidence="9">
    <location>
        <begin position="258"/>
        <end position="335"/>
    </location>
</feature>
<dbReference type="PANTHER" id="PTHR43808:SF31">
    <property type="entry name" value="N-ACETYL-L-CITRULLINE DEACETYLASE"/>
    <property type="match status" value="1"/>
</dbReference>
<dbReference type="PANTHER" id="PTHR43808">
    <property type="entry name" value="ACETYLORNITHINE DEACETYLASE"/>
    <property type="match status" value="1"/>
</dbReference>